<name>A0A5C8K958_9BACT</name>
<proteinExistence type="predicted"/>
<keyword evidence="3" id="KW-1185">Reference proteome</keyword>
<evidence type="ECO:0000313" key="3">
    <source>
        <dbReference type="Proteomes" id="UP000321926"/>
    </source>
</evidence>
<dbReference type="Gene3D" id="1.50.10.10">
    <property type="match status" value="1"/>
</dbReference>
<feature type="domain" description="Glycosyl-hydrolase family 116 catalytic region" evidence="1">
    <location>
        <begin position="462"/>
        <end position="578"/>
    </location>
</feature>
<dbReference type="InterPro" id="IPR028028">
    <property type="entry name" value="DUF4450"/>
</dbReference>
<dbReference type="InterPro" id="IPR012341">
    <property type="entry name" value="6hp_glycosidase-like_sf"/>
</dbReference>
<gene>
    <name evidence="2" type="ORF">FVR03_07375</name>
</gene>
<sequence>MNIINYEFKILTKVPVSNKLRTAGIVAMMLVAACQSQNTPQHISGVDAGKLFFASTPAVVPEPSTDKLDQVRPLRYKPDGTDFVIKNGTKRFNRALYGTPTAFRVEAGDLPEFLLYMPNKGGNLKLGIATDKGDKWLIEAADIKAIYRPGTMLYEIKDPMLGEGQLNLQVLAMADDEGMVLSLETTANTTPFELIWTYGGASGHRPARDGDIGADPEEGFYLHPEHCKGNVFSLQNNSFRLGFEIGKKNADTYEEDITGVEDKGAQIYGVVAPGNVLKLGDSRQQNSPTALYQSEKSELPVVVGQQRLKGNQKVYFGLQNNLNTKPKTYNELPGVFQKAEESRKKAASHIKLETPDPFFNTFGGALSIAADAIWDGQSYMHGAIAWRMPLNGWRGAYVADALGHHDRARTHFRGYAKAQVTSPASGPVVPDQERNLARMEEKLGLSLYTSGYISRNPSSKHVAHHYDMNMVFIDQLLRHFLWTGDKAYLQEAWPMLERHLAWEKRNFDTDNDGLYDAYASFWASDGVQYSGGGVTHSSAYHHFSNKTAARLAALIGKDPKPYEQEAAKIIKAIESTLWMPEAGVYAEFKDLLGLQKLHPAAALWTVYHTLDSQVPDPFQAYQALRYVDTQIPHIPIKCADLPEENLYTLTTTNWMPYTWSVNNVALAEVAHTALAYWQSGHTEEANRLMKSILIESMYMGSSPGNLQQLSYYDHYRNELYRDFADGIGVSSRALVEGMFGIQPDMLAEELTIRPGLPAAWDHALLETPDIKYSFRRDGHKETYLLEPHFGKPLKLKFRAAALGDKVASVKVNGQPVKWTAYAEAVGTPQIDIVPAVAATYEVEITWAGDKPAAPAHQTIAAKGANLEVDFGKAEVQELKDTQGIVAGSDQKKNKVEVKLAGQEGHRTFFVRTTQGDLSWWQPVNVELREPFRLISTTGPDEAQLRVELQNNTSEALNKEVEVFVGNYKQKMKLQVPAFTSSAAIVVPALHLKPGTNQVQVSSGNETLAAASITNWHVPIATAKAAPKWETLDLTAHFNDNVTQIFKNEYLTPRPTSATLQLPKQGIGNWCYPLVTAEVDDSGLRAKAGEAGKIALPNGLPFKTTGPGTGNNILFTSQWDNYPTKAAVPLQGSASHAYLLMAGSTNPMQSRFDNGEVVVTYTDGTQDKLVLRNPETWWPIEQDYYINSYSFTSSKPKPIRLHLKTGDVPTNFKYASIQGFAYDSYIPGGAATVLDLPLNPAKKLKSLEVVALANDVVIGLMGVTLVRN</sequence>
<evidence type="ECO:0000313" key="2">
    <source>
        <dbReference type="EMBL" id="TXK48894.1"/>
    </source>
</evidence>
<dbReference type="InterPro" id="IPR008928">
    <property type="entry name" value="6-hairpin_glycosidase_sf"/>
</dbReference>
<dbReference type="GO" id="GO:0004553">
    <property type="term" value="F:hydrolase activity, hydrolyzing O-glycosyl compounds"/>
    <property type="evidence" value="ECO:0007669"/>
    <property type="project" value="InterPro"/>
</dbReference>
<dbReference type="CDD" id="cd11747">
    <property type="entry name" value="GH94N_like_1"/>
    <property type="match status" value="1"/>
</dbReference>
<dbReference type="Proteomes" id="UP000321926">
    <property type="component" value="Unassembled WGS sequence"/>
</dbReference>
<dbReference type="SUPFAM" id="SSF48208">
    <property type="entry name" value="Six-hairpin glycosidases"/>
    <property type="match status" value="1"/>
</dbReference>
<dbReference type="OrthoDB" id="49490at2"/>
<dbReference type="Pfam" id="PF04685">
    <property type="entry name" value="DUF608"/>
    <property type="match status" value="1"/>
</dbReference>
<organism evidence="2 3">
    <name type="scientific">Pontibacter qinzhouensis</name>
    <dbReference type="NCBI Taxonomy" id="2603253"/>
    <lineage>
        <taxon>Bacteria</taxon>
        <taxon>Pseudomonadati</taxon>
        <taxon>Bacteroidota</taxon>
        <taxon>Cytophagia</taxon>
        <taxon>Cytophagales</taxon>
        <taxon>Hymenobacteraceae</taxon>
        <taxon>Pontibacter</taxon>
    </lineage>
</organism>
<protein>
    <submittedName>
        <fullName evidence="2">DUF4450 domain-containing protein</fullName>
    </submittedName>
</protein>
<reference evidence="2 3" key="1">
    <citation type="submission" date="2019-08" db="EMBL/GenBank/DDBJ databases">
        <authorList>
            <person name="Shi S."/>
        </authorList>
    </citation>
    <scope>NUCLEOTIDE SEQUENCE [LARGE SCALE GENOMIC DNA]</scope>
    <source>
        <strain evidence="2 3">GY10130</strain>
    </source>
</reference>
<comment type="caution">
    <text evidence="2">The sequence shown here is derived from an EMBL/GenBank/DDBJ whole genome shotgun (WGS) entry which is preliminary data.</text>
</comment>
<evidence type="ECO:0000259" key="1">
    <source>
        <dbReference type="Pfam" id="PF04685"/>
    </source>
</evidence>
<dbReference type="AlphaFoldDB" id="A0A5C8K958"/>
<accession>A0A5C8K958</accession>
<dbReference type="InterPro" id="IPR006775">
    <property type="entry name" value="GH116_catalytic"/>
</dbReference>
<dbReference type="Pfam" id="PF14614">
    <property type="entry name" value="DUF4450"/>
    <property type="match status" value="1"/>
</dbReference>
<dbReference type="GO" id="GO:0005975">
    <property type="term" value="P:carbohydrate metabolic process"/>
    <property type="evidence" value="ECO:0007669"/>
    <property type="project" value="InterPro"/>
</dbReference>
<dbReference type="EMBL" id="VRTY01000021">
    <property type="protein sequence ID" value="TXK48894.1"/>
    <property type="molecule type" value="Genomic_DNA"/>
</dbReference>